<dbReference type="CDD" id="cd23659">
    <property type="entry name" value="USP_At3g01520-like"/>
    <property type="match status" value="1"/>
</dbReference>
<organism evidence="2 3">
    <name type="scientific">Actinia tenebrosa</name>
    <name type="common">Australian red waratah sea anemone</name>
    <dbReference type="NCBI Taxonomy" id="6105"/>
    <lineage>
        <taxon>Eukaryota</taxon>
        <taxon>Metazoa</taxon>
        <taxon>Cnidaria</taxon>
        <taxon>Anthozoa</taxon>
        <taxon>Hexacorallia</taxon>
        <taxon>Actiniaria</taxon>
        <taxon>Actiniidae</taxon>
        <taxon>Actinia</taxon>
    </lineage>
</organism>
<dbReference type="InterPro" id="IPR006015">
    <property type="entry name" value="Universal_stress_UspA"/>
</dbReference>
<dbReference type="OrthoDB" id="843225at2759"/>
<evidence type="ECO:0000313" key="3">
    <source>
        <dbReference type="RefSeq" id="XP_031569609.1"/>
    </source>
</evidence>
<dbReference type="AlphaFoldDB" id="A0A6P8IRK9"/>
<name>A0A6P8IRK9_ACTTE</name>
<accession>A0A6P8IRK9</accession>
<dbReference type="PANTHER" id="PTHR46989:SF3">
    <property type="entry name" value="USPA DOMAIN-CONTAINING PROTEIN"/>
    <property type="match status" value="1"/>
</dbReference>
<sequence>MTERRVAIAIDGSHYSERAFEFYCENLHHKNDLILFIHAFELPSMPAAPYPYGYAYYEEWSTLVQKADEEAKQLLESIGRRCQQKKLKFKLFKENGKAGEVICKFAHDEKANMIVMGSRGLGTIRRTFLGSVSDYCVHHAHIPIAVIPPPPEHSKAES</sequence>
<dbReference type="Pfam" id="PF00582">
    <property type="entry name" value="Usp"/>
    <property type="match status" value="1"/>
</dbReference>
<dbReference type="KEGG" id="aten:116304093"/>
<dbReference type="InterPro" id="IPR006016">
    <property type="entry name" value="UspA"/>
</dbReference>
<keyword evidence="2" id="KW-1185">Reference proteome</keyword>
<evidence type="ECO:0000259" key="1">
    <source>
        <dbReference type="Pfam" id="PF00582"/>
    </source>
</evidence>
<proteinExistence type="predicted"/>
<dbReference type="PANTHER" id="PTHR46989">
    <property type="entry name" value="USP DOMAIN-CONTAINING PROTEIN"/>
    <property type="match status" value="1"/>
</dbReference>
<dbReference type="SUPFAM" id="SSF52402">
    <property type="entry name" value="Adenine nucleotide alpha hydrolases-like"/>
    <property type="match status" value="1"/>
</dbReference>
<dbReference type="RefSeq" id="XP_031569609.1">
    <property type="nucleotide sequence ID" value="XM_031713749.1"/>
</dbReference>
<protein>
    <submittedName>
        <fullName evidence="3">Uncharacterized protein LOC116304093</fullName>
    </submittedName>
</protein>
<feature type="domain" description="UspA" evidence="1">
    <location>
        <begin position="4"/>
        <end position="148"/>
    </location>
</feature>
<dbReference type="InterPro" id="IPR014729">
    <property type="entry name" value="Rossmann-like_a/b/a_fold"/>
</dbReference>
<dbReference type="Gene3D" id="3.40.50.620">
    <property type="entry name" value="HUPs"/>
    <property type="match status" value="1"/>
</dbReference>
<dbReference type="PRINTS" id="PR01438">
    <property type="entry name" value="UNVRSLSTRESS"/>
</dbReference>
<dbReference type="InParanoid" id="A0A6P8IRK9"/>
<reference evidence="3" key="1">
    <citation type="submission" date="2025-08" db="UniProtKB">
        <authorList>
            <consortium name="RefSeq"/>
        </authorList>
    </citation>
    <scope>IDENTIFICATION</scope>
    <source>
        <tissue evidence="3">Tentacle</tissue>
    </source>
</reference>
<evidence type="ECO:0000313" key="2">
    <source>
        <dbReference type="Proteomes" id="UP000515163"/>
    </source>
</evidence>
<dbReference type="Proteomes" id="UP000515163">
    <property type="component" value="Unplaced"/>
</dbReference>
<dbReference type="GeneID" id="116304093"/>
<gene>
    <name evidence="3" type="primary">LOC116304093</name>
</gene>